<protein>
    <submittedName>
        <fullName evidence="3">Helix-turn-helix transcriptional regulator</fullName>
    </submittedName>
    <submittedName>
        <fullName evidence="2">Transcriptional regulator with XRE-family HTH domain</fullName>
    </submittedName>
</protein>
<dbReference type="InterPro" id="IPR010982">
    <property type="entry name" value="Lambda_DNA-bd_dom_sf"/>
</dbReference>
<dbReference type="PROSITE" id="PS50943">
    <property type="entry name" value="HTH_CROC1"/>
    <property type="match status" value="1"/>
</dbReference>
<evidence type="ECO:0000313" key="3">
    <source>
        <dbReference type="EMBL" id="MBN3556762.1"/>
    </source>
</evidence>
<evidence type="ECO:0000313" key="2">
    <source>
        <dbReference type="EMBL" id="MBB4611650.1"/>
    </source>
</evidence>
<gene>
    <name evidence="2" type="ORF">GGQ89_003900</name>
    <name evidence="3" type="ORF">JYA60_00690</name>
</gene>
<dbReference type="InterPro" id="IPR001387">
    <property type="entry name" value="Cro/C1-type_HTH"/>
</dbReference>
<dbReference type="Proteomes" id="UP000584663">
    <property type="component" value="Unassembled WGS sequence"/>
</dbReference>
<reference evidence="3" key="2">
    <citation type="submission" date="2021-01" db="EMBL/GenBank/DDBJ databases">
        <title>Genome Sequencing of Type Strains.</title>
        <authorList>
            <person name="Lemaire J.F."/>
            <person name="Inderbitzin P."/>
            <person name="Collins S.B."/>
            <person name="Wespe N."/>
            <person name="Knight-Connoni V."/>
        </authorList>
    </citation>
    <scope>NUCLEOTIDE SEQUENCE</scope>
    <source>
        <strain evidence="3">DSM 14562</strain>
    </source>
</reference>
<evidence type="ECO:0000313" key="4">
    <source>
        <dbReference type="Proteomes" id="UP000584663"/>
    </source>
</evidence>
<dbReference type="Gene3D" id="1.10.260.40">
    <property type="entry name" value="lambda repressor-like DNA-binding domains"/>
    <property type="match status" value="1"/>
</dbReference>
<dbReference type="EMBL" id="JACHNX010000038">
    <property type="protein sequence ID" value="MBB4611650.1"/>
    <property type="molecule type" value="Genomic_DNA"/>
</dbReference>
<reference evidence="2 4" key="1">
    <citation type="submission" date="2020-08" db="EMBL/GenBank/DDBJ databases">
        <title>Genomic Encyclopedia of Type Strains, Phase IV (KMG-IV): sequencing the most valuable type-strain genomes for metagenomic binning, comparative biology and taxonomic classification.</title>
        <authorList>
            <person name="Goeker M."/>
        </authorList>
    </citation>
    <scope>NUCLEOTIDE SEQUENCE [LARGE SCALE GENOMIC DNA]</scope>
    <source>
        <strain evidence="2 4">DSM 14562</strain>
    </source>
</reference>
<proteinExistence type="predicted"/>
<dbReference type="EMBL" id="JAFHKU010000062">
    <property type="protein sequence ID" value="MBN3556762.1"/>
    <property type="molecule type" value="Genomic_DNA"/>
</dbReference>
<name>A0AA40ZWG2_9SPHN</name>
<dbReference type="SUPFAM" id="SSF47413">
    <property type="entry name" value="lambda repressor-like DNA-binding domains"/>
    <property type="match status" value="1"/>
</dbReference>
<dbReference type="Proteomes" id="UP000704529">
    <property type="component" value="Unassembled WGS sequence"/>
</dbReference>
<evidence type="ECO:0000259" key="1">
    <source>
        <dbReference type="PROSITE" id="PS50943"/>
    </source>
</evidence>
<dbReference type="AlphaFoldDB" id="A0AA40ZWG2"/>
<evidence type="ECO:0000313" key="5">
    <source>
        <dbReference type="Proteomes" id="UP000704529"/>
    </source>
</evidence>
<comment type="caution">
    <text evidence="3">The sequence shown here is derived from an EMBL/GenBank/DDBJ whole genome shotgun (WGS) entry which is preliminary data.</text>
</comment>
<feature type="domain" description="HTH cro/C1-type" evidence="1">
    <location>
        <begin position="3"/>
        <end position="59"/>
    </location>
</feature>
<sequence>MTLKEWLDREAMSVPQFATRIGRSAEAVRRYVSGERIPDKDTMPLIAEATQRKVTPNDFFDLTPIKRRRSMPSQVAA</sequence>
<dbReference type="GO" id="GO:0003677">
    <property type="term" value="F:DNA binding"/>
    <property type="evidence" value="ECO:0007669"/>
    <property type="project" value="InterPro"/>
</dbReference>
<dbReference type="CDD" id="cd00093">
    <property type="entry name" value="HTH_XRE"/>
    <property type="match status" value="1"/>
</dbReference>
<organism evidence="3 5">
    <name type="scientific">Sphingomonas yabuuchiae</name>
    <dbReference type="NCBI Taxonomy" id="172044"/>
    <lineage>
        <taxon>Bacteria</taxon>
        <taxon>Pseudomonadati</taxon>
        <taxon>Pseudomonadota</taxon>
        <taxon>Alphaproteobacteria</taxon>
        <taxon>Sphingomonadales</taxon>
        <taxon>Sphingomonadaceae</taxon>
        <taxon>Sphingomonas</taxon>
    </lineage>
</organism>
<accession>A0AA40ZWG2</accession>
<dbReference type="RefSeq" id="WP_184107063.1">
    <property type="nucleotide sequence ID" value="NZ_JACHNX010000038.1"/>
</dbReference>
<keyword evidence="4" id="KW-1185">Reference proteome</keyword>